<evidence type="ECO:0000313" key="3">
    <source>
        <dbReference type="EMBL" id="CAH8361328.1"/>
    </source>
</evidence>
<evidence type="ECO:0000256" key="1">
    <source>
        <dbReference type="SAM" id="MobiDB-lite"/>
    </source>
</evidence>
<feature type="region of interest" description="Disordered" evidence="1">
    <location>
        <begin position="73"/>
        <end position="121"/>
    </location>
</feature>
<accession>A0ABC8KV31</accession>
<feature type="compositionally biased region" description="Low complexity" evidence="1">
    <location>
        <begin position="7"/>
        <end position="16"/>
    </location>
</feature>
<sequence length="320" mass="35697">MSRRSWLLTGTGLSSSEVTDHPLTPSLIKDLCFRLVARRRSWMGLGDARKRRESLDPSMVKNHVHDMKLHVSRTRSYPAASPSPSVRSCGVIEEKSSGRARRRDGVVSPSPKWAKSLSYGSGSTKTIPLNPRIRYRVKEAGQRQRFSGTHFPPKVVNLGKEILRQRGKAIRVASQALLEASAAERLFKCLRSFSELSEKRNQHHYNQQPPIGEFLSFQDKLVAKEYSLSMVEHVKTIENRCGNFGASKDVKFGPRGSKEISFNARRSSTSKEDRDDEDGDGQRNKRRGVQSLGLKQDVVIGSFRGRGCGGFRGRGGGGSR</sequence>
<keyword evidence="4" id="KW-1185">Reference proteome</keyword>
<dbReference type="AlphaFoldDB" id="A0ABC8KV31"/>
<feature type="region of interest" description="Disordered" evidence="1">
    <location>
        <begin position="1"/>
        <end position="20"/>
    </location>
</feature>
<organism evidence="3 4">
    <name type="scientific">Eruca vesicaria subsp. sativa</name>
    <name type="common">Garden rocket</name>
    <name type="synonym">Eruca sativa</name>
    <dbReference type="NCBI Taxonomy" id="29727"/>
    <lineage>
        <taxon>Eukaryota</taxon>
        <taxon>Viridiplantae</taxon>
        <taxon>Streptophyta</taxon>
        <taxon>Embryophyta</taxon>
        <taxon>Tracheophyta</taxon>
        <taxon>Spermatophyta</taxon>
        <taxon>Magnoliopsida</taxon>
        <taxon>eudicotyledons</taxon>
        <taxon>Gunneridae</taxon>
        <taxon>Pentapetalae</taxon>
        <taxon>rosids</taxon>
        <taxon>malvids</taxon>
        <taxon>Brassicales</taxon>
        <taxon>Brassicaceae</taxon>
        <taxon>Brassiceae</taxon>
        <taxon>Eruca</taxon>
    </lineage>
</organism>
<reference evidence="3 4" key="1">
    <citation type="submission" date="2022-03" db="EMBL/GenBank/DDBJ databases">
        <authorList>
            <person name="Macdonald S."/>
            <person name="Ahmed S."/>
            <person name="Newling K."/>
        </authorList>
    </citation>
    <scope>NUCLEOTIDE SEQUENCE [LARGE SCALE GENOMIC DNA]</scope>
</reference>
<protein>
    <recommendedName>
        <fullName evidence="2">DUF6857 domain-containing protein</fullName>
    </recommendedName>
</protein>
<feature type="domain" description="DUF6857" evidence="2">
    <location>
        <begin position="149"/>
        <end position="230"/>
    </location>
</feature>
<proteinExistence type="predicted"/>
<dbReference type="PANTHER" id="PTHR31928">
    <property type="entry name" value="EXPRESSED PROTEIN"/>
    <property type="match status" value="1"/>
</dbReference>
<dbReference type="Pfam" id="PF21647">
    <property type="entry name" value="DUF6857"/>
    <property type="match status" value="1"/>
</dbReference>
<evidence type="ECO:0000313" key="4">
    <source>
        <dbReference type="Proteomes" id="UP001642260"/>
    </source>
</evidence>
<name>A0ABC8KV31_ERUVS</name>
<dbReference type="EMBL" id="CAKOAT010302932">
    <property type="protein sequence ID" value="CAH8361328.1"/>
    <property type="molecule type" value="Genomic_DNA"/>
</dbReference>
<dbReference type="InterPro" id="IPR049172">
    <property type="entry name" value="DUF6857_pln"/>
</dbReference>
<gene>
    <name evidence="3" type="ORF">ERUC_LOCUS27084</name>
</gene>
<dbReference type="Proteomes" id="UP001642260">
    <property type="component" value="Unassembled WGS sequence"/>
</dbReference>
<evidence type="ECO:0000259" key="2">
    <source>
        <dbReference type="Pfam" id="PF21647"/>
    </source>
</evidence>
<feature type="region of interest" description="Disordered" evidence="1">
    <location>
        <begin position="255"/>
        <end position="293"/>
    </location>
</feature>
<dbReference type="PANTHER" id="PTHR31928:SF12">
    <property type="entry name" value="DUF3741 DOMAIN-CONTAINING PROTEIN"/>
    <property type="match status" value="1"/>
</dbReference>
<dbReference type="InterPro" id="IPR010341">
    <property type="entry name" value="DUF936_pln"/>
</dbReference>
<comment type="caution">
    <text evidence="3">The sequence shown here is derived from an EMBL/GenBank/DDBJ whole genome shotgun (WGS) entry which is preliminary data.</text>
</comment>